<dbReference type="InterPro" id="IPR007627">
    <property type="entry name" value="RNA_pol_sigma70_r2"/>
</dbReference>
<dbReference type="SUPFAM" id="SSF88659">
    <property type="entry name" value="Sigma3 and sigma4 domains of RNA polymerase sigma factors"/>
    <property type="match status" value="2"/>
</dbReference>
<dbReference type="SUPFAM" id="SSF88946">
    <property type="entry name" value="Sigma2 domain of RNA polymerase sigma factors"/>
    <property type="match status" value="1"/>
</dbReference>
<evidence type="ECO:0000256" key="3">
    <source>
        <dbReference type="ARBA" id="ARBA00023125"/>
    </source>
</evidence>
<keyword evidence="2 5" id="KW-0731">Sigma factor</keyword>
<keyword evidence="1 5" id="KW-0805">Transcription regulation</keyword>
<evidence type="ECO:0000256" key="5">
    <source>
        <dbReference type="RuleBase" id="RU362124"/>
    </source>
</evidence>
<dbReference type="InterPro" id="IPR013324">
    <property type="entry name" value="RNA_pol_sigma_r3/r4-like"/>
</dbReference>
<sequence>MERTLELIRRSQDGEKEARETLIEENMGLVHHVARRFLGRGVEAEDLFQIGAIGLMKAIDRFDLNYEVRFSTYAVPMIAGEIRRFLRDDSMIKVSRSLKELASRGARLREEIRMREGRDPGVEELAGELQVEPEELVQAFDSCTEVESLQKIIYQGDGEGVSLMERIEKGEDQEERMLRRMLLEQLLRSLEPEERRLIVLRFFYDRTQSQVAEELGMTQVQVSRLEKKILETMKKRAHEGGGAEPGTSC</sequence>
<evidence type="ECO:0000313" key="8">
    <source>
        <dbReference type="EMBL" id="MBC5658559.1"/>
    </source>
</evidence>
<dbReference type="GO" id="GO:0003677">
    <property type="term" value="F:DNA binding"/>
    <property type="evidence" value="ECO:0007669"/>
    <property type="project" value="UniProtKB-KW"/>
</dbReference>
<keyword evidence="3 5" id="KW-0238">DNA-binding</keyword>
<organism evidence="8 9">
    <name type="scientific">Anaerosacchariphilus hominis</name>
    <dbReference type="NCBI Taxonomy" id="2763017"/>
    <lineage>
        <taxon>Bacteria</taxon>
        <taxon>Bacillati</taxon>
        <taxon>Bacillota</taxon>
        <taxon>Clostridia</taxon>
        <taxon>Lachnospirales</taxon>
        <taxon>Lachnospiraceae</taxon>
        <taxon>Anaerosacchariphilus</taxon>
    </lineage>
</organism>
<feature type="domain" description="RNA polymerase sigma-70" evidence="7">
    <location>
        <begin position="207"/>
        <end position="233"/>
    </location>
</feature>
<dbReference type="NCBIfam" id="TIGR02937">
    <property type="entry name" value="sigma70-ECF"/>
    <property type="match status" value="1"/>
</dbReference>
<dbReference type="InterPro" id="IPR014284">
    <property type="entry name" value="RNA_pol_sigma-70_dom"/>
</dbReference>
<evidence type="ECO:0000256" key="1">
    <source>
        <dbReference type="ARBA" id="ARBA00023015"/>
    </source>
</evidence>
<dbReference type="InterPro" id="IPR013325">
    <property type="entry name" value="RNA_pol_sigma_r2"/>
</dbReference>
<dbReference type="Gene3D" id="1.20.120.1810">
    <property type="match status" value="1"/>
</dbReference>
<dbReference type="AlphaFoldDB" id="A0A923LAA6"/>
<gene>
    <name evidence="8" type="ORF">H8S44_02000</name>
</gene>
<evidence type="ECO:0000256" key="2">
    <source>
        <dbReference type="ARBA" id="ARBA00023082"/>
    </source>
</evidence>
<dbReference type="NCBIfam" id="TIGR02980">
    <property type="entry name" value="SigBFG"/>
    <property type="match status" value="1"/>
</dbReference>
<keyword evidence="4 5" id="KW-0804">Transcription</keyword>
<evidence type="ECO:0000259" key="6">
    <source>
        <dbReference type="PROSITE" id="PS00715"/>
    </source>
</evidence>
<dbReference type="PRINTS" id="PR00046">
    <property type="entry name" value="SIGMA70FCT"/>
</dbReference>
<dbReference type="Proteomes" id="UP000649345">
    <property type="component" value="Unassembled WGS sequence"/>
</dbReference>
<comment type="similarity">
    <text evidence="5">Belongs to the sigma-70 factor family.</text>
</comment>
<protein>
    <recommendedName>
        <fullName evidence="5">RNA polymerase sigma factor</fullName>
    </recommendedName>
</protein>
<dbReference type="CDD" id="cd06171">
    <property type="entry name" value="Sigma70_r4"/>
    <property type="match status" value="1"/>
</dbReference>
<dbReference type="PROSITE" id="PS00715">
    <property type="entry name" value="SIGMA70_1"/>
    <property type="match status" value="1"/>
</dbReference>
<dbReference type="InterPro" id="IPR036388">
    <property type="entry name" value="WH-like_DNA-bd_sf"/>
</dbReference>
<accession>A0A923LAA6</accession>
<evidence type="ECO:0000313" key="9">
    <source>
        <dbReference type="Proteomes" id="UP000649345"/>
    </source>
</evidence>
<dbReference type="RefSeq" id="WP_186872739.1">
    <property type="nucleotide sequence ID" value="NZ_JACOOR010000001.1"/>
</dbReference>
<dbReference type="Pfam" id="PF04545">
    <property type="entry name" value="Sigma70_r4"/>
    <property type="match status" value="1"/>
</dbReference>
<dbReference type="GO" id="GO:0016987">
    <property type="term" value="F:sigma factor activity"/>
    <property type="evidence" value="ECO:0007669"/>
    <property type="project" value="UniProtKB-KW"/>
</dbReference>
<evidence type="ECO:0000256" key="4">
    <source>
        <dbReference type="ARBA" id="ARBA00023163"/>
    </source>
</evidence>
<dbReference type="PANTHER" id="PTHR30385">
    <property type="entry name" value="SIGMA FACTOR F FLAGELLAR"/>
    <property type="match status" value="1"/>
</dbReference>
<dbReference type="PROSITE" id="PS00716">
    <property type="entry name" value="SIGMA70_2"/>
    <property type="match status" value="1"/>
</dbReference>
<proteinExistence type="inferred from homology"/>
<name>A0A923LAA6_9FIRM</name>
<comment type="function">
    <text evidence="5">Sigma factors are initiation factors that promote the attachment of RNA polymerase to specific initiation sites and are then released.</text>
</comment>
<dbReference type="Pfam" id="PF04542">
    <property type="entry name" value="Sigma70_r2"/>
    <property type="match status" value="1"/>
</dbReference>
<dbReference type="InterPro" id="IPR014322">
    <property type="entry name" value="RNA_pol_sigma-B/F/G"/>
</dbReference>
<evidence type="ECO:0000259" key="7">
    <source>
        <dbReference type="PROSITE" id="PS00716"/>
    </source>
</evidence>
<keyword evidence="9" id="KW-1185">Reference proteome</keyword>
<reference evidence="8" key="1">
    <citation type="submission" date="2020-08" db="EMBL/GenBank/DDBJ databases">
        <title>Genome public.</title>
        <authorList>
            <person name="Liu C."/>
            <person name="Sun Q."/>
        </authorList>
    </citation>
    <scope>NUCLEOTIDE SEQUENCE</scope>
    <source>
        <strain evidence="8">NSJ-68</strain>
    </source>
</reference>
<dbReference type="GO" id="GO:0006352">
    <property type="term" value="P:DNA-templated transcription initiation"/>
    <property type="evidence" value="ECO:0007669"/>
    <property type="project" value="InterPro"/>
</dbReference>
<dbReference type="InterPro" id="IPR000943">
    <property type="entry name" value="RNA_pol_sigma70"/>
</dbReference>
<comment type="caution">
    <text evidence="8">The sequence shown here is derived from an EMBL/GenBank/DDBJ whole genome shotgun (WGS) entry which is preliminary data.</text>
</comment>
<feature type="domain" description="RNA polymerase sigma-70" evidence="6">
    <location>
        <begin position="46"/>
        <end position="59"/>
    </location>
</feature>
<dbReference type="InterPro" id="IPR007630">
    <property type="entry name" value="RNA_pol_sigma70_r4"/>
</dbReference>
<dbReference type="Gene3D" id="1.10.10.10">
    <property type="entry name" value="Winged helix-like DNA-binding domain superfamily/Winged helix DNA-binding domain"/>
    <property type="match status" value="2"/>
</dbReference>
<dbReference type="EMBL" id="JACOOR010000001">
    <property type="protein sequence ID" value="MBC5658559.1"/>
    <property type="molecule type" value="Genomic_DNA"/>
</dbReference>